<dbReference type="Bgee" id="ENSPTRG00000042960">
    <property type="expression patterns" value="Expressed in thymus and 1 other cell type or tissue"/>
</dbReference>
<dbReference type="OMA" id="FRTLNAQ"/>
<dbReference type="Ensembl" id="ENSPTRT00000104220.1">
    <property type="protein sequence ID" value="ENSPTRP00000091858.1"/>
    <property type="gene ID" value="ENSPTRG00000042960.1"/>
</dbReference>
<name>A0A2I3TRL2_PANTR</name>
<keyword evidence="1" id="KW-1133">Transmembrane helix</keyword>
<reference evidence="2" key="3">
    <citation type="submission" date="2025-09" db="UniProtKB">
        <authorList>
            <consortium name="Ensembl"/>
        </authorList>
    </citation>
    <scope>IDENTIFICATION</scope>
</reference>
<dbReference type="Proteomes" id="UP000002277">
    <property type="component" value="Chromosome 8"/>
</dbReference>
<evidence type="ECO:0000256" key="1">
    <source>
        <dbReference type="SAM" id="Phobius"/>
    </source>
</evidence>
<keyword evidence="1" id="KW-0472">Membrane</keyword>
<proteinExistence type="predicted"/>
<dbReference type="GeneTree" id="ENSGT00410000028285"/>
<accession>A0A2I3TRL2</accession>
<sequence>MDGEAQFEKLHSFRTLNGQNPMCFYSFIQQIFVAMYNVSGAVFTVLHARKATEKKTYPVQSLTSCHLQSRLIKFTNK</sequence>
<evidence type="ECO:0000313" key="2">
    <source>
        <dbReference type="Ensembl" id="ENSPTRP00000091858.1"/>
    </source>
</evidence>
<dbReference type="AlphaFoldDB" id="A0A2I3TRL2"/>
<keyword evidence="1" id="KW-0812">Transmembrane</keyword>
<keyword evidence="3" id="KW-1185">Reference proteome</keyword>
<dbReference type="EMBL" id="AACZ04067514">
    <property type="status" value="NOT_ANNOTATED_CDS"/>
    <property type="molecule type" value="Genomic_DNA"/>
</dbReference>
<dbReference type="InParanoid" id="A0A2I3TRL2"/>
<reference evidence="2 3" key="1">
    <citation type="journal article" date="2005" name="Nature">
        <title>Initial sequence of the chimpanzee genome and comparison with the human genome.</title>
        <authorList>
            <consortium name="Chimpanzee sequencing and analysis consortium"/>
        </authorList>
    </citation>
    <scope>NUCLEOTIDE SEQUENCE [LARGE SCALE GENOMIC DNA]</scope>
</reference>
<evidence type="ECO:0000313" key="3">
    <source>
        <dbReference type="Proteomes" id="UP000002277"/>
    </source>
</evidence>
<feature type="transmembrane region" description="Helical" evidence="1">
    <location>
        <begin position="24"/>
        <end position="46"/>
    </location>
</feature>
<organism evidence="2 3">
    <name type="scientific">Pan troglodytes</name>
    <name type="common">Chimpanzee</name>
    <dbReference type="NCBI Taxonomy" id="9598"/>
    <lineage>
        <taxon>Eukaryota</taxon>
        <taxon>Metazoa</taxon>
        <taxon>Chordata</taxon>
        <taxon>Craniata</taxon>
        <taxon>Vertebrata</taxon>
        <taxon>Euteleostomi</taxon>
        <taxon>Mammalia</taxon>
        <taxon>Eutheria</taxon>
        <taxon>Euarchontoglires</taxon>
        <taxon>Primates</taxon>
        <taxon>Haplorrhini</taxon>
        <taxon>Catarrhini</taxon>
        <taxon>Hominidae</taxon>
        <taxon>Pan</taxon>
    </lineage>
</organism>
<protein>
    <submittedName>
        <fullName evidence="2">Uncharacterized protein</fullName>
    </submittedName>
</protein>
<reference evidence="2" key="2">
    <citation type="submission" date="2025-08" db="UniProtKB">
        <authorList>
            <consortium name="Ensembl"/>
        </authorList>
    </citation>
    <scope>IDENTIFICATION</scope>
</reference>